<protein>
    <submittedName>
        <fullName evidence="2">Uncharacterized protein</fullName>
    </submittedName>
</protein>
<accession>A0ABV1ESU4</accession>
<evidence type="ECO:0000313" key="2">
    <source>
        <dbReference type="EMBL" id="MEQ2464158.1"/>
    </source>
</evidence>
<dbReference type="EMBL" id="JBBMFN010000001">
    <property type="protein sequence ID" value="MEQ2464158.1"/>
    <property type="molecule type" value="Genomic_DNA"/>
</dbReference>
<keyword evidence="3" id="KW-1185">Reference proteome</keyword>
<keyword evidence="1" id="KW-1133">Transmembrane helix</keyword>
<keyword evidence="1" id="KW-0472">Membrane</keyword>
<dbReference type="Proteomes" id="UP001465426">
    <property type="component" value="Unassembled WGS sequence"/>
</dbReference>
<gene>
    <name evidence="2" type="ORF">WMO63_00570</name>
</gene>
<evidence type="ECO:0000256" key="1">
    <source>
        <dbReference type="SAM" id="Phobius"/>
    </source>
</evidence>
<sequence>MHLSGNGWFAGVLWAGLLSTNIANLLEQTKLSGVIWMLLNGTPIFLTTLVVFVRKDKRHQFLD</sequence>
<evidence type="ECO:0000313" key="3">
    <source>
        <dbReference type="Proteomes" id="UP001465426"/>
    </source>
</evidence>
<comment type="caution">
    <text evidence="2">The sequence shown here is derived from an EMBL/GenBank/DDBJ whole genome shotgun (WGS) entry which is preliminary data.</text>
</comment>
<keyword evidence="1" id="KW-0812">Transmembrane</keyword>
<organism evidence="2 3">
    <name type="scientific">Niallia hominis</name>
    <dbReference type="NCBI Taxonomy" id="3133173"/>
    <lineage>
        <taxon>Bacteria</taxon>
        <taxon>Bacillati</taxon>
        <taxon>Bacillota</taxon>
        <taxon>Bacilli</taxon>
        <taxon>Bacillales</taxon>
        <taxon>Bacillaceae</taxon>
        <taxon>Niallia</taxon>
    </lineage>
</organism>
<proteinExistence type="predicted"/>
<feature type="transmembrane region" description="Helical" evidence="1">
    <location>
        <begin position="33"/>
        <end position="53"/>
    </location>
</feature>
<name>A0ABV1ESU4_9BACI</name>
<reference evidence="2 3" key="1">
    <citation type="submission" date="2024-03" db="EMBL/GenBank/DDBJ databases">
        <title>Human intestinal bacterial collection.</title>
        <authorList>
            <person name="Pauvert C."/>
            <person name="Hitch T.C.A."/>
            <person name="Clavel T."/>
        </authorList>
    </citation>
    <scope>NUCLEOTIDE SEQUENCE [LARGE SCALE GENOMIC DNA]</scope>
    <source>
        <strain evidence="2 3">CLA-SR-H024</strain>
    </source>
</reference>